<keyword evidence="4" id="KW-0597">Phosphoprotein</keyword>
<dbReference type="Pfam" id="PF00672">
    <property type="entry name" value="HAMP"/>
    <property type="match status" value="1"/>
</dbReference>
<dbReference type="PROSITE" id="PS50109">
    <property type="entry name" value="HIS_KIN"/>
    <property type="match status" value="1"/>
</dbReference>
<evidence type="ECO:0000259" key="13">
    <source>
        <dbReference type="PROSITE" id="PS50885"/>
    </source>
</evidence>
<dbReference type="InterPro" id="IPR005467">
    <property type="entry name" value="His_kinase_dom"/>
</dbReference>
<dbReference type="PROSITE" id="PS50885">
    <property type="entry name" value="HAMP"/>
    <property type="match status" value="1"/>
</dbReference>
<evidence type="ECO:0000256" key="9">
    <source>
        <dbReference type="ARBA" id="ARBA00023012"/>
    </source>
</evidence>
<comment type="catalytic activity">
    <reaction evidence="1">
        <text>ATP + protein L-histidine = ADP + protein N-phospho-L-histidine.</text>
        <dbReference type="EC" id="2.7.13.3"/>
    </reaction>
</comment>
<dbReference type="SUPFAM" id="SSF55874">
    <property type="entry name" value="ATPase domain of HSP90 chaperone/DNA topoisomerase II/histidine kinase"/>
    <property type="match status" value="1"/>
</dbReference>
<organism evidence="15 17">
    <name type="scientific">Paraburkholderia madseniana</name>
    <dbReference type="NCBI Taxonomy" id="2599607"/>
    <lineage>
        <taxon>Bacteria</taxon>
        <taxon>Pseudomonadati</taxon>
        <taxon>Pseudomonadota</taxon>
        <taxon>Betaproteobacteria</taxon>
        <taxon>Burkholderiales</taxon>
        <taxon>Burkholderiaceae</taxon>
        <taxon>Paraburkholderia</taxon>
    </lineage>
</organism>
<feature type="transmembrane region" description="Helical" evidence="11">
    <location>
        <begin position="147"/>
        <end position="171"/>
    </location>
</feature>
<comment type="subcellular location">
    <subcellularLocation>
        <location evidence="2">Membrane</location>
    </subcellularLocation>
</comment>
<keyword evidence="8 11" id="KW-1133">Transmembrane helix</keyword>
<evidence type="ECO:0000256" key="5">
    <source>
        <dbReference type="ARBA" id="ARBA00022679"/>
    </source>
</evidence>
<evidence type="ECO:0000256" key="10">
    <source>
        <dbReference type="ARBA" id="ARBA00023136"/>
    </source>
</evidence>
<evidence type="ECO:0000256" key="8">
    <source>
        <dbReference type="ARBA" id="ARBA00022989"/>
    </source>
</evidence>
<dbReference type="SMART" id="SM00304">
    <property type="entry name" value="HAMP"/>
    <property type="match status" value="1"/>
</dbReference>
<dbReference type="InterPro" id="IPR050428">
    <property type="entry name" value="TCS_sensor_his_kinase"/>
</dbReference>
<dbReference type="GO" id="GO:0000155">
    <property type="term" value="F:phosphorelay sensor kinase activity"/>
    <property type="evidence" value="ECO:0007669"/>
    <property type="project" value="InterPro"/>
</dbReference>
<evidence type="ECO:0000256" key="3">
    <source>
        <dbReference type="ARBA" id="ARBA00012438"/>
    </source>
</evidence>
<dbReference type="Proteomes" id="UP001209412">
    <property type="component" value="Unassembled WGS sequence"/>
</dbReference>
<comment type="caution">
    <text evidence="15">The sequence shown here is derived from an EMBL/GenBank/DDBJ whole genome shotgun (WGS) entry which is preliminary data.</text>
</comment>
<evidence type="ECO:0000313" key="16">
    <source>
        <dbReference type="Proteomes" id="UP001209412"/>
    </source>
</evidence>
<dbReference type="RefSeq" id="WP_266260438.1">
    <property type="nucleotide sequence ID" value="NZ_JAMXWF010000030.1"/>
</dbReference>
<feature type="domain" description="HAMP" evidence="13">
    <location>
        <begin position="171"/>
        <end position="223"/>
    </location>
</feature>
<dbReference type="Gene3D" id="1.10.287.130">
    <property type="match status" value="1"/>
</dbReference>
<keyword evidence="5" id="KW-0808">Transferase</keyword>
<dbReference type="SUPFAM" id="SSF47384">
    <property type="entry name" value="Homodimeric domain of signal transducing histidine kinase"/>
    <property type="match status" value="1"/>
</dbReference>
<dbReference type="SMART" id="SM00387">
    <property type="entry name" value="HATPase_c"/>
    <property type="match status" value="1"/>
</dbReference>
<dbReference type="EMBL" id="JAMXWF010000030">
    <property type="protein sequence ID" value="MDQ6411341.1"/>
    <property type="molecule type" value="Genomic_DNA"/>
</dbReference>
<dbReference type="GO" id="GO:0005886">
    <property type="term" value="C:plasma membrane"/>
    <property type="evidence" value="ECO:0007669"/>
    <property type="project" value="TreeGrafter"/>
</dbReference>
<dbReference type="Gene3D" id="3.30.565.10">
    <property type="entry name" value="Histidine kinase-like ATPase, C-terminal domain"/>
    <property type="match status" value="1"/>
</dbReference>
<keyword evidence="9" id="KW-0902">Two-component regulatory system</keyword>
<dbReference type="EMBL" id="JAPKHW010000030">
    <property type="protein sequence ID" value="MCX4149523.1"/>
    <property type="molecule type" value="Genomic_DNA"/>
</dbReference>
<keyword evidence="16" id="KW-1185">Reference proteome</keyword>
<evidence type="ECO:0000259" key="12">
    <source>
        <dbReference type="PROSITE" id="PS50109"/>
    </source>
</evidence>
<evidence type="ECO:0000313" key="17">
    <source>
        <dbReference type="Proteomes" id="UP001242288"/>
    </source>
</evidence>
<proteinExistence type="predicted"/>
<dbReference type="PANTHER" id="PTHR45436:SF8">
    <property type="entry name" value="HISTIDINE KINASE"/>
    <property type="match status" value="1"/>
</dbReference>
<dbReference type="InterPro" id="IPR036097">
    <property type="entry name" value="HisK_dim/P_sf"/>
</dbReference>
<sequence length="448" mass="48998">MSVRLLLLHAAIFSLSVMVLLGLIGWAVTGNMERETDAIMYWQLVYFDSVADSDLSAVVRMRVERERMHTNYYGLFTSDHRYLAGDVMALPPQLPGDGSSMTIRRSLKVAGAEHPPVVRVKVERRADGSILVVARDISQELEIRNTIINALIAGGLLCLGAGLAGALGLSARQMRRVAQIRRVTQRISQGDLAERLPIGGRDEVDMLAHLVNHMLGEVERLMNEVKRACDGIAHDLRTPLTHVCTLLARIEEHAGRLDDELLAKLVIQARGETDALLERFRAMLRISEIGSMKRQGGFGEVRLEELVREVGELYEPLADDGSTALSVEVTPVEPIRGDRALLFEMLTNVVSNAVKFTPPGGAIRIALTSVPGGARIEVVDNGPGIPEDERQAVLQPFYRAKNASQVVGSGLGLSIVSAVLRVHDFSMRTTDAKPGTRVTIDCWPKALA</sequence>
<evidence type="ECO:0000313" key="14">
    <source>
        <dbReference type="EMBL" id="MCX4149523.1"/>
    </source>
</evidence>
<keyword evidence="7 15" id="KW-0418">Kinase</keyword>
<keyword evidence="6 11" id="KW-0812">Transmembrane</keyword>
<keyword evidence="10 11" id="KW-0472">Membrane</keyword>
<evidence type="ECO:0000313" key="15">
    <source>
        <dbReference type="EMBL" id="MDQ6411341.1"/>
    </source>
</evidence>
<name>A0AAP5BIE4_9BURK</name>
<dbReference type="PANTHER" id="PTHR45436">
    <property type="entry name" value="SENSOR HISTIDINE KINASE YKOH"/>
    <property type="match status" value="1"/>
</dbReference>
<gene>
    <name evidence="15" type="ORF">NIE36_29725</name>
    <name evidence="14" type="ORF">OSB80_29790</name>
</gene>
<dbReference type="InterPro" id="IPR036890">
    <property type="entry name" value="HATPase_C_sf"/>
</dbReference>
<evidence type="ECO:0000256" key="7">
    <source>
        <dbReference type="ARBA" id="ARBA00022777"/>
    </source>
</evidence>
<dbReference type="AlphaFoldDB" id="A0AAP5BIE4"/>
<evidence type="ECO:0000256" key="4">
    <source>
        <dbReference type="ARBA" id="ARBA00022553"/>
    </source>
</evidence>
<evidence type="ECO:0000256" key="1">
    <source>
        <dbReference type="ARBA" id="ARBA00000085"/>
    </source>
</evidence>
<feature type="domain" description="Histidine kinase" evidence="12">
    <location>
        <begin position="231"/>
        <end position="440"/>
    </location>
</feature>
<reference evidence="15" key="1">
    <citation type="submission" date="2022-06" db="EMBL/GenBank/DDBJ databases">
        <title>PHB producers.</title>
        <authorList>
            <person name="Besaury L."/>
        </authorList>
    </citation>
    <scope>NUCLEOTIDE SEQUENCE</scope>
    <source>
        <strain evidence="15 16">SEWS6</strain>
    </source>
</reference>
<dbReference type="CDD" id="cd06225">
    <property type="entry name" value="HAMP"/>
    <property type="match status" value="1"/>
</dbReference>
<accession>A0AAP5BIE4</accession>
<protein>
    <recommendedName>
        <fullName evidence="3">histidine kinase</fullName>
        <ecNumber evidence="3">2.7.13.3</ecNumber>
    </recommendedName>
</protein>
<dbReference type="PRINTS" id="PR00344">
    <property type="entry name" value="BCTRLSENSOR"/>
</dbReference>
<evidence type="ECO:0000256" key="6">
    <source>
        <dbReference type="ARBA" id="ARBA00022692"/>
    </source>
</evidence>
<dbReference type="Proteomes" id="UP001242288">
    <property type="component" value="Unassembled WGS sequence"/>
</dbReference>
<evidence type="ECO:0000256" key="2">
    <source>
        <dbReference type="ARBA" id="ARBA00004370"/>
    </source>
</evidence>
<dbReference type="Pfam" id="PF02518">
    <property type="entry name" value="HATPase_c"/>
    <property type="match status" value="1"/>
</dbReference>
<dbReference type="InterPro" id="IPR003594">
    <property type="entry name" value="HATPase_dom"/>
</dbReference>
<dbReference type="InterPro" id="IPR004358">
    <property type="entry name" value="Sig_transdc_His_kin-like_C"/>
</dbReference>
<dbReference type="InterPro" id="IPR003660">
    <property type="entry name" value="HAMP_dom"/>
</dbReference>
<dbReference type="EC" id="2.7.13.3" evidence="3"/>
<evidence type="ECO:0000256" key="11">
    <source>
        <dbReference type="SAM" id="Phobius"/>
    </source>
</evidence>
<dbReference type="SUPFAM" id="SSF158472">
    <property type="entry name" value="HAMP domain-like"/>
    <property type="match status" value="1"/>
</dbReference>